<dbReference type="Proteomes" id="UP000626109">
    <property type="component" value="Unassembled WGS sequence"/>
</dbReference>
<feature type="transmembrane region" description="Helical" evidence="1">
    <location>
        <begin position="21"/>
        <end position="39"/>
    </location>
</feature>
<evidence type="ECO:0000256" key="1">
    <source>
        <dbReference type="SAM" id="Phobius"/>
    </source>
</evidence>
<sequence length="132" mass="14937">MQSLCRQMQELCSSILEKCTAIHYMLIHALSLSLFLSLFSEAFLPFFSFSKKGILWPHVSDLGKHVGDLLPSKRRQLGLRSERRLESLGAGDQATIGRLSFELAQAGRPDRSWNRESCQESQQNLTILGNAW</sequence>
<dbReference type="AlphaFoldDB" id="A0A813KYD3"/>
<keyword evidence="1" id="KW-1133">Transmembrane helix</keyword>
<reference evidence="2" key="1">
    <citation type="submission" date="2021-02" db="EMBL/GenBank/DDBJ databases">
        <authorList>
            <person name="Dougan E. K."/>
            <person name="Rhodes N."/>
            <person name="Thang M."/>
            <person name="Chan C."/>
        </authorList>
    </citation>
    <scope>NUCLEOTIDE SEQUENCE</scope>
</reference>
<gene>
    <name evidence="2" type="ORF">PGLA2088_LOCUS38657</name>
</gene>
<protein>
    <submittedName>
        <fullName evidence="2">Uncharacterized protein</fullName>
    </submittedName>
</protein>
<organism evidence="2 3">
    <name type="scientific">Polarella glacialis</name>
    <name type="common">Dinoflagellate</name>
    <dbReference type="NCBI Taxonomy" id="89957"/>
    <lineage>
        <taxon>Eukaryota</taxon>
        <taxon>Sar</taxon>
        <taxon>Alveolata</taxon>
        <taxon>Dinophyceae</taxon>
        <taxon>Suessiales</taxon>
        <taxon>Suessiaceae</taxon>
        <taxon>Polarella</taxon>
    </lineage>
</organism>
<accession>A0A813KYD3</accession>
<evidence type="ECO:0000313" key="3">
    <source>
        <dbReference type="Proteomes" id="UP000626109"/>
    </source>
</evidence>
<proteinExistence type="predicted"/>
<keyword evidence="1" id="KW-0472">Membrane</keyword>
<keyword evidence="1" id="KW-0812">Transmembrane</keyword>
<name>A0A813KYD3_POLGL</name>
<evidence type="ECO:0000313" key="2">
    <source>
        <dbReference type="EMBL" id="CAE8715619.1"/>
    </source>
</evidence>
<comment type="caution">
    <text evidence="2">The sequence shown here is derived from an EMBL/GenBank/DDBJ whole genome shotgun (WGS) entry which is preliminary data.</text>
</comment>
<dbReference type="EMBL" id="CAJNNW010032831">
    <property type="protein sequence ID" value="CAE8715619.1"/>
    <property type="molecule type" value="Genomic_DNA"/>
</dbReference>